<dbReference type="Proteomes" id="UP000694845">
    <property type="component" value="Unplaced"/>
</dbReference>
<evidence type="ECO:0000256" key="1">
    <source>
        <dbReference type="ARBA" id="ARBA00004604"/>
    </source>
</evidence>
<dbReference type="RefSeq" id="XP_022110964.1">
    <property type="nucleotide sequence ID" value="XM_022255272.1"/>
</dbReference>
<evidence type="ECO:0000256" key="3">
    <source>
        <dbReference type="ARBA" id="ARBA00022517"/>
    </source>
</evidence>
<dbReference type="KEGG" id="aplc:110990333"/>
<dbReference type="RefSeq" id="XP_022110966.1">
    <property type="nucleotide sequence ID" value="XM_022255274.1"/>
</dbReference>
<dbReference type="RefSeq" id="XP_022110961.1">
    <property type="nucleotide sequence ID" value="XM_022255269.1"/>
</dbReference>
<keyword evidence="3 6" id="KW-0690">Ribosome biogenesis</keyword>
<keyword evidence="9" id="KW-1185">Reference proteome</keyword>
<dbReference type="RefSeq" id="XP_022110959.1">
    <property type="nucleotide sequence ID" value="XM_022255267.1"/>
</dbReference>
<evidence type="ECO:0000313" key="12">
    <source>
        <dbReference type="RefSeq" id="XP_022110961.1"/>
    </source>
</evidence>
<evidence type="ECO:0000313" key="15">
    <source>
        <dbReference type="RefSeq" id="XP_022110965.1"/>
    </source>
</evidence>
<evidence type="ECO:0000313" key="14">
    <source>
        <dbReference type="RefSeq" id="XP_022110964.1"/>
    </source>
</evidence>
<evidence type="ECO:0000313" key="9">
    <source>
        <dbReference type="Proteomes" id="UP000694845"/>
    </source>
</evidence>
<feature type="compositionally biased region" description="Basic and acidic residues" evidence="8">
    <location>
        <begin position="242"/>
        <end position="257"/>
    </location>
</feature>
<dbReference type="GO" id="GO:0000462">
    <property type="term" value="P:maturation of SSU-rRNA from tricistronic rRNA transcript (SSU-rRNA, 5.8S rRNA, LSU-rRNA)"/>
    <property type="evidence" value="ECO:0007669"/>
    <property type="project" value="TreeGrafter"/>
</dbReference>
<sequence>MMMQSTEDPSSSDSEEDVDQESETEEDTVDLMRKELSEVPFEDLQKLQQRVGSKVYDKALFGGRRGETNKPTEQDSRKKKFKRANKNRPQEISSKIPVSRVRNVVPVKQKVSRDPRFDDLSGKFNEQAFDSNYAFLGGVYSREKKEVKRKLKQAKTEQKKEELLRLLQRMEEQEKARIKKQREKEISKELKRQEKELVKQGKKPYFVKKSERKKMELANRYMELKKGGKVAKYLARKRRKNAAKDRRHLLEAHSKQR</sequence>
<evidence type="ECO:0000256" key="2">
    <source>
        <dbReference type="ARBA" id="ARBA00009418"/>
    </source>
</evidence>
<keyword evidence="6" id="KW-0687">Ribonucleoprotein</keyword>
<name>A0A8B7ZZW3_ACAPL</name>
<feature type="compositionally biased region" description="Basic residues" evidence="8">
    <location>
        <begin position="77"/>
        <end position="86"/>
    </location>
</feature>
<evidence type="ECO:0000256" key="7">
    <source>
        <dbReference type="SAM" id="Coils"/>
    </source>
</evidence>
<comment type="function">
    <text evidence="6">Component of the 90S pre-ribosome involved in the maturation of rRNAs. Required for early cleavages of the pre-RNAs in the 40S ribosomal subunit maturation pathway.</text>
</comment>
<feature type="region of interest" description="Disordered" evidence="8">
    <location>
        <begin position="1"/>
        <end position="97"/>
    </location>
</feature>
<organism evidence="9 14">
    <name type="scientific">Acanthaster planci</name>
    <name type="common">Crown-of-thorns starfish</name>
    <dbReference type="NCBI Taxonomy" id="133434"/>
    <lineage>
        <taxon>Eukaryota</taxon>
        <taxon>Metazoa</taxon>
        <taxon>Echinodermata</taxon>
        <taxon>Eleutherozoa</taxon>
        <taxon>Asterozoa</taxon>
        <taxon>Asteroidea</taxon>
        <taxon>Valvatacea</taxon>
        <taxon>Valvatida</taxon>
        <taxon>Acanthasteridae</taxon>
        <taxon>Acanthaster</taxon>
    </lineage>
</organism>
<dbReference type="GO" id="GO:0030686">
    <property type="term" value="C:90S preribosome"/>
    <property type="evidence" value="ECO:0007669"/>
    <property type="project" value="TreeGrafter"/>
</dbReference>
<comment type="similarity">
    <text evidence="2 6">Belongs to the RRP36 family.</text>
</comment>
<dbReference type="Pfam" id="PF06102">
    <property type="entry name" value="RRP36"/>
    <property type="match status" value="1"/>
</dbReference>
<keyword evidence="7" id="KW-0175">Coiled coil</keyword>
<dbReference type="PANTHER" id="PTHR21738">
    <property type="entry name" value="RIBOSOMAL RNA PROCESSING PROTEIN 36 HOMOLOG"/>
    <property type="match status" value="1"/>
</dbReference>
<evidence type="ECO:0000313" key="13">
    <source>
        <dbReference type="RefSeq" id="XP_022110962.1"/>
    </source>
</evidence>
<dbReference type="AlphaFoldDB" id="A0A8B7ZZW3"/>
<proteinExistence type="inferred from homology"/>
<evidence type="ECO:0000256" key="8">
    <source>
        <dbReference type="SAM" id="MobiDB-lite"/>
    </source>
</evidence>
<feature type="region of interest" description="Disordered" evidence="8">
    <location>
        <begin position="237"/>
        <end position="257"/>
    </location>
</feature>
<evidence type="ECO:0000256" key="4">
    <source>
        <dbReference type="ARBA" id="ARBA00022552"/>
    </source>
</evidence>
<keyword evidence="5 6" id="KW-0539">Nucleus</keyword>
<feature type="coiled-coil region" evidence="7">
    <location>
        <begin position="144"/>
        <end position="227"/>
    </location>
</feature>
<feature type="compositionally biased region" description="Basic and acidic residues" evidence="8">
    <location>
        <begin position="64"/>
        <end position="76"/>
    </location>
</feature>
<dbReference type="InterPro" id="IPR009292">
    <property type="entry name" value="RRP36"/>
</dbReference>
<dbReference type="GO" id="GO:0005730">
    <property type="term" value="C:nucleolus"/>
    <property type="evidence" value="ECO:0007669"/>
    <property type="project" value="UniProtKB-SubCell"/>
</dbReference>
<accession>A0A8B7ZZW3</accession>
<comment type="subunit">
    <text evidence="6">Associates with 90S and pre-40S pre-ribosomal particles.</text>
</comment>
<reference evidence="10 11" key="1">
    <citation type="submission" date="2025-04" db="UniProtKB">
        <authorList>
            <consortium name="RefSeq"/>
        </authorList>
    </citation>
    <scope>IDENTIFICATION</scope>
</reference>
<evidence type="ECO:0000313" key="11">
    <source>
        <dbReference type="RefSeq" id="XP_022110960.1"/>
    </source>
</evidence>
<dbReference type="PANTHER" id="PTHR21738:SF0">
    <property type="entry name" value="RIBOSOMAL RNA PROCESSING PROTEIN 36 HOMOLOG"/>
    <property type="match status" value="1"/>
</dbReference>
<evidence type="ECO:0000313" key="10">
    <source>
        <dbReference type="RefSeq" id="XP_022110959.1"/>
    </source>
</evidence>
<feature type="compositionally biased region" description="Low complexity" evidence="8">
    <location>
        <begin position="1"/>
        <end position="12"/>
    </location>
</feature>
<dbReference type="GeneID" id="110990333"/>
<protein>
    <recommendedName>
        <fullName evidence="6">rRNA biogenesis protein RRP36</fullName>
    </recommendedName>
</protein>
<comment type="subcellular location">
    <subcellularLocation>
        <location evidence="1 6">Nucleus</location>
        <location evidence="1 6">Nucleolus</location>
    </subcellularLocation>
</comment>
<dbReference type="OrthoDB" id="448446at2759"/>
<gene>
    <name evidence="10 11 12 13 14 15 16" type="primary">LOC110990333</name>
</gene>
<keyword evidence="4 6" id="KW-0698">rRNA processing</keyword>
<dbReference type="RefSeq" id="XP_022110962.1">
    <property type="nucleotide sequence ID" value="XM_022255270.1"/>
</dbReference>
<evidence type="ECO:0000256" key="5">
    <source>
        <dbReference type="ARBA" id="ARBA00023242"/>
    </source>
</evidence>
<feature type="compositionally biased region" description="Acidic residues" evidence="8">
    <location>
        <begin position="13"/>
        <end position="29"/>
    </location>
</feature>
<evidence type="ECO:0000313" key="16">
    <source>
        <dbReference type="RefSeq" id="XP_022110966.1"/>
    </source>
</evidence>
<dbReference type="CTD" id="88745"/>
<dbReference type="RefSeq" id="XP_022110960.1">
    <property type="nucleotide sequence ID" value="XM_022255268.1"/>
</dbReference>
<evidence type="ECO:0000256" key="6">
    <source>
        <dbReference type="RuleBase" id="RU368027"/>
    </source>
</evidence>
<dbReference type="RefSeq" id="XP_022110965.1">
    <property type="nucleotide sequence ID" value="XM_022255273.1"/>
</dbReference>
<dbReference type="OMA" id="ERKEMPW"/>